<evidence type="ECO:0000313" key="4">
    <source>
        <dbReference type="Proteomes" id="UP001211907"/>
    </source>
</evidence>
<evidence type="ECO:0000256" key="1">
    <source>
        <dbReference type="SAM" id="Coils"/>
    </source>
</evidence>
<dbReference type="Proteomes" id="UP001211907">
    <property type="component" value="Unassembled WGS sequence"/>
</dbReference>
<name>A0AAD5T8W2_9FUNG</name>
<dbReference type="Gene3D" id="1.20.5.170">
    <property type="match status" value="1"/>
</dbReference>
<keyword evidence="4" id="KW-1185">Reference proteome</keyword>
<feature type="coiled-coil region" evidence="1">
    <location>
        <begin position="38"/>
        <end position="72"/>
    </location>
</feature>
<evidence type="ECO:0000313" key="3">
    <source>
        <dbReference type="EMBL" id="KAJ3136383.1"/>
    </source>
</evidence>
<organism evidence="3 4">
    <name type="scientific">Physocladia obscura</name>
    <dbReference type="NCBI Taxonomy" id="109957"/>
    <lineage>
        <taxon>Eukaryota</taxon>
        <taxon>Fungi</taxon>
        <taxon>Fungi incertae sedis</taxon>
        <taxon>Chytridiomycota</taxon>
        <taxon>Chytridiomycota incertae sedis</taxon>
        <taxon>Chytridiomycetes</taxon>
        <taxon>Chytridiales</taxon>
        <taxon>Chytriomycetaceae</taxon>
        <taxon>Physocladia</taxon>
    </lineage>
</organism>
<dbReference type="AlphaFoldDB" id="A0AAD5T8W2"/>
<evidence type="ECO:0008006" key="5">
    <source>
        <dbReference type="Google" id="ProtNLM"/>
    </source>
</evidence>
<dbReference type="EMBL" id="JADGJH010000138">
    <property type="protein sequence ID" value="KAJ3136383.1"/>
    <property type="molecule type" value="Genomic_DNA"/>
</dbReference>
<evidence type="ECO:0000256" key="2">
    <source>
        <dbReference type="SAM" id="MobiDB-lite"/>
    </source>
</evidence>
<gene>
    <name evidence="3" type="ORF">HK100_001712</name>
</gene>
<proteinExistence type="predicted"/>
<dbReference type="InterPro" id="IPR046347">
    <property type="entry name" value="bZIP_sf"/>
</dbReference>
<dbReference type="SUPFAM" id="SSF57959">
    <property type="entry name" value="Leucine zipper domain"/>
    <property type="match status" value="1"/>
</dbReference>
<sequence>MSEPRMYDPYSGRGRRKTNVPPSTGHQAMMREKQRLFRQRKQNYLENLERHCKEQESEIKQLRTQLADWLSLDSPSNSSKSGSVVLQIPESPMHNELHPSPSAPRCANPDCQALRTEIVALRKLVFSENVNASNQPDNDKIISVVAKTALTSTNPFNDANYEWLINPKNKLGFNKIFHALDSTAVPLSSEQLHGPIDIENFRKTLRTLDSLKESITVDNYCDMLVSLSRETDIKRMRQLFLRIMREKNRIMDLCTVIDRVKFGEAGIEYRNNFRPHFVGFILYT</sequence>
<dbReference type="GO" id="GO:0003700">
    <property type="term" value="F:DNA-binding transcription factor activity"/>
    <property type="evidence" value="ECO:0007669"/>
    <property type="project" value="InterPro"/>
</dbReference>
<keyword evidence="1" id="KW-0175">Coiled coil</keyword>
<reference evidence="3" key="1">
    <citation type="submission" date="2020-05" db="EMBL/GenBank/DDBJ databases">
        <title>Phylogenomic resolution of chytrid fungi.</title>
        <authorList>
            <person name="Stajich J.E."/>
            <person name="Amses K."/>
            <person name="Simmons R."/>
            <person name="Seto K."/>
            <person name="Myers J."/>
            <person name="Bonds A."/>
            <person name="Quandt C.A."/>
            <person name="Barry K."/>
            <person name="Liu P."/>
            <person name="Grigoriev I."/>
            <person name="Longcore J.E."/>
            <person name="James T.Y."/>
        </authorList>
    </citation>
    <scope>NUCLEOTIDE SEQUENCE</scope>
    <source>
        <strain evidence="3">JEL0513</strain>
    </source>
</reference>
<protein>
    <recommendedName>
        <fullName evidence="5">BZIP domain-containing protein</fullName>
    </recommendedName>
</protein>
<dbReference type="CDD" id="cd14688">
    <property type="entry name" value="bZIP_YAP"/>
    <property type="match status" value="1"/>
</dbReference>
<feature type="region of interest" description="Disordered" evidence="2">
    <location>
        <begin position="1"/>
        <end position="32"/>
    </location>
</feature>
<comment type="caution">
    <text evidence="3">The sequence shown here is derived from an EMBL/GenBank/DDBJ whole genome shotgun (WGS) entry which is preliminary data.</text>
</comment>
<accession>A0AAD5T8W2</accession>